<organism evidence="3 4">
    <name type="scientific">Chryseobacterium viscerum</name>
    <dbReference type="NCBI Taxonomy" id="1037377"/>
    <lineage>
        <taxon>Bacteria</taxon>
        <taxon>Pseudomonadati</taxon>
        <taxon>Bacteroidota</taxon>
        <taxon>Flavobacteriia</taxon>
        <taxon>Flavobacteriales</taxon>
        <taxon>Weeksellaceae</taxon>
        <taxon>Chryseobacterium group</taxon>
        <taxon>Chryseobacterium</taxon>
    </lineage>
</organism>
<gene>
    <name evidence="3" type="ORF">C1634_006940</name>
</gene>
<feature type="domain" description="DUF6705" evidence="2">
    <location>
        <begin position="1"/>
        <end position="107"/>
    </location>
</feature>
<evidence type="ECO:0000256" key="1">
    <source>
        <dbReference type="SAM" id="SignalP"/>
    </source>
</evidence>
<evidence type="ECO:0000313" key="4">
    <source>
        <dbReference type="Proteomes" id="UP000236413"/>
    </source>
</evidence>
<dbReference type="AlphaFoldDB" id="A0A316WQ46"/>
<protein>
    <recommendedName>
        <fullName evidence="2">DUF6705 domain-containing protein</fullName>
    </recommendedName>
</protein>
<dbReference type="EMBL" id="PPEG02000003">
    <property type="protein sequence ID" value="PWN62513.1"/>
    <property type="molecule type" value="Genomic_DNA"/>
</dbReference>
<dbReference type="PROSITE" id="PS51257">
    <property type="entry name" value="PROKAR_LIPOPROTEIN"/>
    <property type="match status" value="1"/>
</dbReference>
<dbReference type="Proteomes" id="UP000236413">
    <property type="component" value="Unassembled WGS sequence"/>
</dbReference>
<reference evidence="3 4" key="1">
    <citation type="submission" date="2018-04" db="EMBL/GenBank/DDBJ databases">
        <title>Chryseobacterium oncorhynchi 701B-08T from rainbow trout, and Chryseobacterium viscerum 687B-08T from diseased fish.</title>
        <authorList>
            <person name="Jeong J.-J."/>
            <person name="Lee Y.J."/>
            <person name="Pathiraja D."/>
            <person name="Park B."/>
            <person name="Choi I.-G."/>
            <person name="Kim K.D."/>
        </authorList>
    </citation>
    <scope>NUCLEOTIDE SEQUENCE [LARGE SCALE GENOMIC DNA]</scope>
    <source>
        <strain evidence="3 4">687B-08</strain>
    </source>
</reference>
<comment type="caution">
    <text evidence="3">The sequence shown here is derived from an EMBL/GenBank/DDBJ whole genome shotgun (WGS) entry which is preliminary data.</text>
</comment>
<dbReference type="InterPro" id="IPR046551">
    <property type="entry name" value="DUF6705"/>
</dbReference>
<accession>A0A316WQ46</accession>
<feature type="signal peptide" evidence="1">
    <location>
        <begin position="1"/>
        <end position="17"/>
    </location>
</feature>
<name>A0A316WQ46_9FLAO</name>
<feature type="chain" id="PRO_5016300545" description="DUF6705 domain-containing protein" evidence="1">
    <location>
        <begin position="18"/>
        <end position="186"/>
    </location>
</feature>
<evidence type="ECO:0000259" key="2">
    <source>
        <dbReference type="Pfam" id="PF20448"/>
    </source>
</evidence>
<evidence type="ECO:0000313" key="3">
    <source>
        <dbReference type="EMBL" id="PWN62513.1"/>
    </source>
</evidence>
<keyword evidence="1" id="KW-0732">Signal</keyword>
<proteinExistence type="predicted"/>
<sequence>MKYLFFALTLFTASCSAQTVSLETVAQCRVTSNCPNFTYIKDSSNSLDKYAGTWKGNYNGKTYEFNFIKKLNLGEDIKKDKLIGRMKVTDSNGNIIYNTFNETDDTKTKFRGDNFQPDLKAYMMDFVGNSEFACGEQGIVYLRIKPETPNKMSILMLQDADITWGECPPSYQPTIPYKTSISLTRQ</sequence>
<dbReference type="Pfam" id="PF20448">
    <property type="entry name" value="DUF6705"/>
    <property type="match status" value="1"/>
</dbReference>
<dbReference type="RefSeq" id="WP_103233738.1">
    <property type="nucleotide sequence ID" value="NZ_PPEG02000003.1"/>
</dbReference>